<dbReference type="InterPro" id="IPR050266">
    <property type="entry name" value="AB_hydrolase_sf"/>
</dbReference>
<keyword evidence="1 3" id="KW-0378">Hydrolase</keyword>
<dbReference type="PANTHER" id="PTHR43798">
    <property type="entry name" value="MONOACYLGLYCEROL LIPASE"/>
    <property type="match status" value="1"/>
</dbReference>
<sequence length="259" mass="28222">MAYVTTNDEVELYYEDSGRGPVIAFVSGYMGVADIWHNQTAALSDKYRCITHDNRGYGRSGKPEAADGYSVELHAEDLKDVLDAAGVREPVVLVTHSMGGNISTEFALRYPARVAGIIYTGTYLSGAQFRRMGVTGDRLFEGVSTLSASVRFFTAFGLAPKIALEAAKWARPCLHGNAQALSSYDCEHRYKEIEFPVLIVQGGSDVITPADPCATELQVAIGGARLEILEGVNHFPQTEAPERVSELIDTFVCNIFSTR</sequence>
<reference evidence="3 4" key="1">
    <citation type="submission" date="2024-09" db="EMBL/GenBank/DDBJ databases">
        <authorList>
            <person name="Sun Q."/>
            <person name="Mori K."/>
        </authorList>
    </citation>
    <scope>NUCLEOTIDE SEQUENCE [LARGE SCALE GENOMIC DNA]</scope>
    <source>
        <strain evidence="3 4">CCM 7904</strain>
    </source>
</reference>
<dbReference type="RefSeq" id="WP_265507349.1">
    <property type="nucleotide sequence ID" value="NZ_JAOTBE010000029.1"/>
</dbReference>
<evidence type="ECO:0000313" key="3">
    <source>
        <dbReference type="EMBL" id="MFC0198850.1"/>
    </source>
</evidence>
<evidence type="ECO:0000259" key="2">
    <source>
        <dbReference type="Pfam" id="PF00561"/>
    </source>
</evidence>
<dbReference type="EMBL" id="JBHLWQ010000004">
    <property type="protein sequence ID" value="MFC0198850.1"/>
    <property type="molecule type" value="Genomic_DNA"/>
</dbReference>
<dbReference type="PRINTS" id="PR00111">
    <property type="entry name" value="ABHYDROLASE"/>
</dbReference>
<feature type="domain" description="AB hydrolase-1" evidence="2">
    <location>
        <begin position="21"/>
        <end position="122"/>
    </location>
</feature>
<dbReference type="InterPro" id="IPR000073">
    <property type="entry name" value="AB_hydrolase_1"/>
</dbReference>
<keyword evidence="4" id="KW-1185">Reference proteome</keyword>
<dbReference type="GO" id="GO:0016787">
    <property type="term" value="F:hydrolase activity"/>
    <property type="evidence" value="ECO:0007669"/>
    <property type="project" value="UniProtKB-KW"/>
</dbReference>
<dbReference type="Pfam" id="PF00561">
    <property type="entry name" value="Abhydrolase_1"/>
    <property type="match status" value="1"/>
</dbReference>
<dbReference type="Proteomes" id="UP001589795">
    <property type="component" value="Unassembled WGS sequence"/>
</dbReference>
<dbReference type="InterPro" id="IPR029058">
    <property type="entry name" value="AB_hydrolase_fold"/>
</dbReference>
<dbReference type="SUPFAM" id="SSF53474">
    <property type="entry name" value="alpha/beta-Hydrolases"/>
    <property type="match status" value="1"/>
</dbReference>
<gene>
    <name evidence="3" type="ORF">ACFFIZ_00390</name>
</gene>
<dbReference type="Gene3D" id="3.40.50.1820">
    <property type="entry name" value="alpha/beta hydrolase"/>
    <property type="match status" value="1"/>
</dbReference>
<comment type="caution">
    <text evidence="3">The sequence shown here is derived from an EMBL/GenBank/DDBJ whole genome shotgun (WGS) entry which is preliminary data.</text>
</comment>
<evidence type="ECO:0000256" key="1">
    <source>
        <dbReference type="ARBA" id="ARBA00022801"/>
    </source>
</evidence>
<proteinExistence type="predicted"/>
<evidence type="ECO:0000313" key="4">
    <source>
        <dbReference type="Proteomes" id="UP001589795"/>
    </source>
</evidence>
<dbReference type="PANTHER" id="PTHR43798:SF31">
    <property type="entry name" value="AB HYDROLASE SUPERFAMILY PROTEIN YCLE"/>
    <property type="match status" value="1"/>
</dbReference>
<protein>
    <submittedName>
        <fullName evidence="3">Alpha/beta fold hydrolase</fullName>
    </submittedName>
</protein>
<organism evidence="3 4">
    <name type="scientific">Paracoccus rhizosphaerae</name>
    <dbReference type="NCBI Taxonomy" id="1133347"/>
    <lineage>
        <taxon>Bacteria</taxon>
        <taxon>Pseudomonadati</taxon>
        <taxon>Pseudomonadota</taxon>
        <taxon>Alphaproteobacteria</taxon>
        <taxon>Rhodobacterales</taxon>
        <taxon>Paracoccaceae</taxon>
        <taxon>Paracoccus</taxon>
    </lineage>
</organism>
<accession>A0ABV6CDP1</accession>
<name>A0ABV6CDP1_9RHOB</name>